<dbReference type="InterPro" id="IPR000544">
    <property type="entry name" value="Octanoyltransferase"/>
</dbReference>
<dbReference type="InterPro" id="IPR004143">
    <property type="entry name" value="BPL_LPL_catalytic"/>
</dbReference>
<accession>A0A538SFH1</accession>
<feature type="binding site" evidence="5">
    <location>
        <begin position="84"/>
        <end position="91"/>
    </location>
    <ligand>
        <name>substrate</name>
    </ligand>
</feature>
<feature type="binding site" evidence="5">
    <location>
        <begin position="164"/>
        <end position="166"/>
    </location>
    <ligand>
        <name>substrate</name>
    </ligand>
</feature>
<dbReference type="PANTHER" id="PTHR10993">
    <property type="entry name" value="OCTANOYLTRANSFERASE"/>
    <property type="match status" value="1"/>
</dbReference>
<evidence type="ECO:0000259" key="6">
    <source>
        <dbReference type="PROSITE" id="PS51733"/>
    </source>
</evidence>
<comment type="pathway">
    <text evidence="1 5">Protein modification; protein lipoylation via endogenous pathway; protein N(6)-(lipoyl)lysine from octanoyl-[acyl-carrier-protein]: step 1/2.</text>
</comment>
<comment type="caution">
    <text evidence="7">The sequence shown here is derived from an EMBL/GenBank/DDBJ whole genome shotgun (WGS) entry which is preliminary data.</text>
</comment>
<comment type="similarity">
    <text evidence="5">Belongs to the LipB family.</text>
</comment>
<evidence type="ECO:0000256" key="3">
    <source>
        <dbReference type="ARBA" id="ARBA00023315"/>
    </source>
</evidence>
<dbReference type="Proteomes" id="UP000320184">
    <property type="component" value="Unassembled WGS sequence"/>
</dbReference>
<dbReference type="UniPathway" id="UPA00538">
    <property type="reaction ID" value="UER00592"/>
</dbReference>
<evidence type="ECO:0000313" key="7">
    <source>
        <dbReference type="EMBL" id="TMQ50121.1"/>
    </source>
</evidence>
<sequence length="286" mass="30822">MSGSDTPSPDVLTACGLGHTPYRDGLRLQEALVAARAAGETGDWLLFPDHPPVLTVGRSGSEASLRAEPRRLEQMGIELFQVARGGDVTWHGPGQLVGYTICELGRWGHDLHRFLRAIEEALVSTLEHFGIHGETVPGRTGVWVEGEKIASIGIAVRRWVSYHGFALNVAPDLGSFDLIHPCGLRGIRMTSLAVRLGSSAPSLAEARRTAAEETARRLGYAGVAWVGEAEPWRWVPELPGGREALRESSWDRGRSNDSADTVQIALAGGGVMNPAGRDRVAEVKEL</sequence>
<dbReference type="InterPro" id="IPR045864">
    <property type="entry name" value="aa-tRNA-synth_II/BPL/LPL"/>
</dbReference>
<dbReference type="NCBIfam" id="NF010925">
    <property type="entry name" value="PRK14345.1"/>
    <property type="match status" value="1"/>
</dbReference>
<dbReference type="EC" id="2.3.1.181" evidence="5"/>
<comment type="subcellular location">
    <subcellularLocation>
        <location evidence="5">Cytoplasm</location>
    </subcellularLocation>
</comment>
<evidence type="ECO:0000256" key="5">
    <source>
        <dbReference type="HAMAP-Rule" id="MF_00013"/>
    </source>
</evidence>
<keyword evidence="3 5" id="KW-0012">Acyltransferase</keyword>
<feature type="site" description="Lowers pKa of active site Cys" evidence="5">
    <location>
        <position position="148"/>
    </location>
</feature>
<keyword evidence="5" id="KW-0963">Cytoplasm</keyword>
<comment type="miscellaneous">
    <text evidence="5">In the reaction, the free carboxyl group of octanoic acid is attached via an amide linkage to the epsilon-amino group of a specific lysine residue of lipoyl domains of lipoate-dependent enzymes.</text>
</comment>
<dbReference type="GO" id="GO:0009249">
    <property type="term" value="P:protein lipoylation"/>
    <property type="evidence" value="ECO:0007669"/>
    <property type="project" value="InterPro"/>
</dbReference>
<dbReference type="SUPFAM" id="SSF55681">
    <property type="entry name" value="Class II aaRS and biotin synthetases"/>
    <property type="match status" value="1"/>
</dbReference>
<dbReference type="EMBL" id="VBOT01000106">
    <property type="protein sequence ID" value="TMQ50121.1"/>
    <property type="molecule type" value="Genomic_DNA"/>
</dbReference>
<evidence type="ECO:0000313" key="8">
    <source>
        <dbReference type="Proteomes" id="UP000320184"/>
    </source>
</evidence>
<keyword evidence="2 5" id="KW-0808">Transferase</keyword>
<comment type="catalytic activity">
    <reaction evidence="5">
        <text>octanoyl-[ACP] + L-lysyl-[protein] = N(6)-octanoyl-L-lysyl-[protein] + holo-[ACP] + H(+)</text>
        <dbReference type="Rhea" id="RHEA:17665"/>
        <dbReference type="Rhea" id="RHEA-COMP:9636"/>
        <dbReference type="Rhea" id="RHEA-COMP:9685"/>
        <dbReference type="Rhea" id="RHEA-COMP:9752"/>
        <dbReference type="Rhea" id="RHEA-COMP:9928"/>
        <dbReference type="ChEBI" id="CHEBI:15378"/>
        <dbReference type="ChEBI" id="CHEBI:29969"/>
        <dbReference type="ChEBI" id="CHEBI:64479"/>
        <dbReference type="ChEBI" id="CHEBI:78463"/>
        <dbReference type="ChEBI" id="CHEBI:78809"/>
        <dbReference type="EC" id="2.3.1.181"/>
    </reaction>
</comment>
<organism evidence="7 8">
    <name type="scientific">Eiseniibacteriota bacterium</name>
    <dbReference type="NCBI Taxonomy" id="2212470"/>
    <lineage>
        <taxon>Bacteria</taxon>
        <taxon>Candidatus Eiseniibacteriota</taxon>
    </lineage>
</organism>
<dbReference type="GO" id="GO:0005737">
    <property type="term" value="C:cytoplasm"/>
    <property type="evidence" value="ECO:0007669"/>
    <property type="project" value="UniProtKB-SubCell"/>
</dbReference>
<proteinExistence type="inferred from homology"/>
<dbReference type="NCBIfam" id="TIGR00214">
    <property type="entry name" value="lipB"/>
    <property type="match status" value="1"/>
</dbReference>
<gene>
    <name evidence="5 7" type="primary">lipB</name>
    <name evidence="7" type="ORF">E6K73_08660</name>
</gene>
<dbReference type="AlphaFoldDB" id="A0A538SFH1"/>
<evidence type="ECO:0000256" key="1">
    <source>
        <dbReference type="ARBA" id="ARBA00004821"/>
    </source>
</evidence>
<dbReference type="HAMAP" id="MF_00013">
    <property type="entry name" value="LipB"/>
    <property type="match status" value="1"/>
</dbReference>
<dbReference type="InterPro" id="IPR020605">
    <property type="entry name" value="Octanoyltransferase_CS"/>
</dbReference>
<feature type="binding site" evidence="5">
    <location>
        <begin position="151"/>
        <end position="153"/>
    </location>
    <ligand>
        <name>substrate</name>
    </ligand>
</feature>
<dbReference type="Pfam" id="PF21948">
    <property type="entry name" value="LplA-B_cat"/>
    <property type="match status" value="1"/>
</dbReference>
<evidence type="ECO:0000256" key="2">
    <source>
        <dbReference type="ARBA" id="ARBA00022679"/>
    </source>
</evidence>
<reference evidence="7 8" key="1">
    <citation type="journal article" date="2019" name="Nat. Microbiol.">
        <title>Mediterranean grassland soil C-N compound turnover is dependent on rainfall and depth, and is mediated by genomically divergent microorganisms.</title>
        <authorList>
            <person name="Diamond S."/>
            <person name="Andeer P.F."/>
            <person name="Li Z."/>
            <person name="Crits-Christoph A."/>
            <person name="Burstein D."/>
            <person name="Anantharaman K."/>
            <person name="Lane K.R."/>
            <person name="Thomas B.C."/>
            <person name="Pan C."/>
            <person name="Northen T.R."/>
            <person name="Banfield J.F."/>
        </authorList>
    </citation>
    <scope>NUCLEOTIDE SEQUENCE [LARGE SCALE GENOMIC DNA]</scope>
    <source>
        <strain evidence="7">WS_3</strain>
    </source>
</reference>
<dbReference type="PROSITE" id="PS01313">
    <property type="entry name" value="LIPB"/>
    <property type="match status" value="1"/>
</dbReference>
<dbReference type="CDD" id="cd16444">
    <property type="entry name" value="LipB"/>
    <property type="match status" value="1"/>
</dbReference>
<protein>
    <recommendedName>
        <fullName evidence="5">Octanoyltransferase</fullName>
        <ecNumber evidence="5">2.3.1.181</ecNumber>
    </recommendedName>
    <alternativeName>
        <fullName evidence="5">Lipoate-protein ligase B</fullName>
    </alternativeName>
    <alternativeName>
        <fullName evidence="5">Lipoyl/octanoyl transferase</fullName>
    </alternativeName>
    <alternativeName>
        <fullName evidence="5">Octanoyl-[acyl-carrier-protein]-protein N-octanoyltransferase</fullName>
    </alternativeName>
</protein>
<comment type="function">
    <text evidence="4 5">Catalyzes the transfer of endogenously produced octanoic acid from octanoyl-acyl-carrier-protein onto the lipoyl domains of lipoate-dependent enzymes. Lipoyl-ACP can also act as a substrate although octanoyl-ACP is likely to be the physiological substrate.</text>
</comment>
<dbReference type="Gene3D" id="3.30.930.10">
    <property type="entry name" value="Bira Bifunctional Protein, Domain 2"/>
    <property type="match status" value="1"/>
</dbReference>
<dbReference type="PANTHER" id="PTHR10993:SF7">
    <property type="entry name" value="LIPOYLTRANSFERASE 2, MITOCHONDRIAL-RELATED"/>
    <property type="match status" value="1"/>
</dbReference>
<name>A0A538SFH1_UNCEI</name>
<dbReference type="GO" id="GO:0033819">
    <property type="term" value="F:lipoyl(octanoyl) transferase activity"/>
    <property type="evidence" value="ECO:0007669"/>
    <property type="project" value="UniProtKB-EC"/>
</dbReference>
<feature type="domain" description="BPL/LPL catalytic" evidence="6">
    <location>
        <begin position="39"/>
        <end position="222"/>
    </location>
</feature>
<dbReference type="PROSITE" id="PS51733">
    <property type="entry name" value="BPL_LPL_CATALYTIC"/>
    <property type="match status" value="1"/>
</dbReference>
<feature type="active site" description="Acyl-thioester intermediate" evidence="5">
    <location>
        <position position="182"/>
    </location>
</feature>
<evidence type="ECO:0000256" key="4">
    <source>
        <dbReference type="ARBA" id="ARBA00024732"/>
    </source>
</evidence>